<evidence type="ECO:0000313" key="2">
    <source>
        <dbReference type="EMBL" id="MBR0598957.1"/>
    </source>
</evidence>
<evidence type="ECO:0000256" key="1">
    <source>
        <dbReference type="SAM" id="MobiDB-lite"/>
    </source>
</evidence>
<keyword evidence="3" id="KW-1185">Reference proteome</keyword>
<name>A0A8J8B2Q1_9FIRM</name>
<reference evidence="2" key="1">
    <citation type="submission" date="2021-04" db="EMBL/GenBank/DDBJ databases">
        <title>Sinoanaerobacter chloroacetimidivorans sp. nov., an obligate anaerobic bacterium isolated from anaerobic sludge.</title>
        <authorList>
            <person name="Bao Y."/>
        </authorList>
    </citation>
    <scope>NUCLEOTIDE SEQUENCE</scope>
    <source>
        <strain evidence="2">BAD-6</strain>
    </source>
</reference>
<dbReference type="InterPro" id="IPR046680">
    <property type="entry name" value="DUF6550"/>
</dbReference>
<feature type="region of interest" description="Disordered" evidence="1">
    <location>
        <begin position="15"/>
        <end position="36"/>
    </location>
</feature>
<proteinExistence type="predicted"/>
<sequence>MYTVVYGVNISTQMAPKPTAPTKTEETTPKNGDTRIVNGKQQSYLLGFGWVDYMGENEVIYCEGMYENGNKVGVMD</sequence>
<reference evidence="2" key="2">
    <citation type="submission" date="2021-04" db="EMBL/GenBank/DDBJ databases">
        <authorList>
            <person name="Liu J."/>
        </authorList>
    </citation>
    <scope>NUCLEOTIDE SEQUENCE</scope>
    <source>
        <strain evidence="2">BAD-6</strain>
    </source>
</reference>
<gene>
    <name evidence="2" type="ORF">KCX82_13780</name>
</gene>
<evidence type="ECO:0000313" key="3">
    <source>
        <dbReference type="Proteomes" id="UP000675664"/>
    </source>
</evidence>
<organism evidence="2 3">
    <name type="scientific">Sinanaerobacter chloroacetimidivorans</name>
    <dbReference type="NCBI Taxonomy" id="2818044"/>
    <lineage>
        <taxon>Bacteria</taxon>
        <taxon>Bacillati</taxon>
        <taxon>Bacillota</taxon>
        <taxon>Clostridia</taxon>
        <taxon>Peptostreptococcales</taxon>
        <taxon>Anaerovoracaceae</taxon>
        <taxon>Sinanaerobacter</taxon>
    </lineage>
</organism>
<dbReference type="AlphaFoldDB" id="A0A8J8B2Q1"/>
<dbReference type="Proteomes" id="UP000675664">
    <property type="component" value="Unassembled WGS sequence"/>
</dbReference>
<comment type="caution">
    <text evidence="2">The sequence shown here is derived from an EMBL/GenBank/DDBJ whole genome shotgun (WGS) entry which is preliminary data.</text>
</comment>
<accession>A0A8J8B2Q1</accession>
<dbReference type="Pfam" id="PF20187">
    <property type="entry name" value="DUF6550"/>
    <property type="match status" value="1"/>
</dbReference>
<dbReference type="EMBL" id="JAGSND010000009">
    <property type="protein sequence ID" value="MBR0598957.1"/>
    <property type="molecule type" value="Genomic_DNA"/>
</dbReference>
<dbReference type="RefSeq" id="WP_227019083.1">
    <property type="nucleotide sequence ID" value="NZ_JAGSND010000009.1"/>
</dbReference>
<protein>
    <submittedName>
        <fullName evidence="2">Uncharacterized protein</fullName>
    </submittedName>
</protein>